<comment type="function">
    <text evidence="7">Catalyzes the anaerobic formation of alpha-ketobutyrate and ammonia from threonine in a two-step reaction. The first step involved a dehydration of threonine and a production of enamine intermediates (aminocrotonate), which tautomerizes to its imine form (iminobutyrate). Both intermediates are unstable and short-lived. The second step is the nonenzymatic hydrolysis of the enamine/imine intermediates to form 2-ketobutyrate and free ammonia. In the low water environment of the cell, the second step is accelerated by RidA.</text>
</comment>
<protein>
    <recommendedName>
        <fullName evidence="4">threonine ammonia-lyase</fullName>
        <ecNumber evidence="4">4.3.1.19</ecNumber>
    </recommendedName>
    <alternativeName>
        <fullName evidence="8">Threonine deaminase</fullName>
    </alternativeName>
</protein>
<evidence type="ECO:0000256" key="6">
    <source>
        <dbReference type="ARBA" id="ARBA00023239"/>
    </source>
</evidence>
<dbReference type="InterPro" id="IPR050147">
    <property type="entry name" value="Ser/Thr_Dehydratase"/>
</dbReference>
<comment type="caution">
    <text evidence="10">The sequence shown here is derived from an EMBL/GenBank/DDBJ whole genome shotgun (WGS) entry which is preliminary data.</text>
</comment>
<proteinExistence type="inferred from homology"/>
<dbReference type="GO" id="GO:0006567">
    <property type="term" value="P:L-threonine catabolic process"/>
    <property type="evidence" value="ECO:0007669"/>
    <property type="project" value="TreeGrafter"/>
</dbReference>
<comment type="cofactor">
    <cofactor evidence="2">
        <name>pyridoxal 5'-phosphate</name>
        <dbReference type="ChEBI" id="CHEBI:597326"/>
    </cofactor>
</comment>
<evidence type="ECO:0000256" key="3">
    <source>
        <dbReference type="ARBA" id="ARBA00010869"/>
    </source>
</evidence>
<dbReference type="SUPFAM" id="SSF53686">
    <property type="entry name" value="Tryptophan synthase beta subunit-like PLP-dependent enzymes"/>
    <property type="match status" value="1"/>
</dbReference>
<comment type="catalytic activity">
    <reaction evidence="1">
        <text>L-threonine = 2-oxobutanoate + NH4(+)</text>
        <dbReference type="Rhea" id="RHEA:22108"/>
        <dbReference type="ChEBI" id="CHEBI:16763"/>
        <dbReference type="ChEBI" id="CHEBI:28938"/>
        <dbReference type="ChEBI" id="CHEBI:57926"/>
        <dbReference type="EC" id="4.3.1.19"/>
    </reaction>
</comment>
<dbReference type="Gene3D" id="3.40.50.1100">
    <property type="match status" value="2"/>
</dbReference>
<dbReference type="EC" id="4.3.1.19" evidence="4"/>
<dbReference type="GO" id="GO:0003941">
    <property type="term" value="F:L-serine ammonia-lyase activity"/>
    <property type="evidence" value="ECO:0007669"/>
    <property type="project" value="TreeGrafter"/>
</dbReference>
<name>A0A8J3IL21_9CHLR</name>
<dbReference type="GO" id="GO:0004794">
    <property type="term" value="F:threonine deaminase activity"/>
    <property type="evidence" value="ECO:0007669"/>
    <property type="project" value="UniProtKB-EC"/>
</dbReference>
<organism evidence="10 11">
    <name type="scientific">Reticulibacter mediterranei</name>
    <dbReference type="NCBI Taxonomy" id="2778369"/>
    <lineage>
        <taxon>Bacteria</taxon>
        <taxon>Bacillati</taxon>
        <taxon>Chloroflexota</taxon>
        <taxon>Ktedonobacteria</taxon>
        <taxon>Ktedonobacterales</taxon>
        <taxon>Reticulibacteraceae</taxon>
        <taxon>Reticulibacter</taxon>
    </lineage>
</organism>
<keyword evidence="11" id="KW-1185">Reference proteome</keyword>
<evidence type="ECO:0000256" key="7">
    <source>
        <dbReference type="ARBA" id="ARBA00025527"/>
    </source>
</evidence>
<reference evidence="10" key="1">
    <citation type="submission" date="2020-10" db="EMBL/GenBank/DDBJ databases">
        <title>Taxonomic study of unclassified bacteria belonging to the class Ktedonobacteria.</title>
        <authorList>
            <person name="Yabe S."/>
            <person name="Wang C.M."/>
            <person name="Zheng Y."/>
            <person name="Sakai Y."/>
            <person name="Cavaletti L."/>
            <person name="Monciardini P."/>
            <person name="Donadio S."/>
        </authorList>
    </citation>
    <scope>NUCLEOTIDE SEQUENCE</scope>
    <source>
        <strain evidence="10">ID150040</strain>
    </source>
</reference>
<evidence type="ECO:0000259" key="9">
    <source>
        <dbReference type="Pfam" id="PF00291"/>
    </source>
</evidence>
<dbReference type="AlphaFoldDB" id="A0A8J3IL21"/>
<keyword evidence="6" id="KW-0456">Lyase</keyword>
<evidence type="ECO:0000256" key="5">
    <source>
        <dbReference type="ARBA" id="ARBA00022898"/>
    </source>
</evidence>
<feature type="domain" description="Tryptophan synthase beta chain-like PALP" evidence="9">
    <location>
        <begin position="14"/>
        <end position="305"/>
    </location>
</feature>
<dbReference type="InterPro" id="IPR001926">
    <property type="entry name" value="TrpB-like_PALP"/>
</dbReference>
<evidence type="ECO:0000256" key="4">
    <source>
        <dbReference type="ARBA" id="ARBA00012096"/>
    </source>
</evidence>
<dbReference type="NCBIfam" id="NF005292">
    <property type="entry name" value="PRK06815.1"/>
    <property type="match status" value="1"/>
</dbReference>
<dbReference type="GO" id="GO:0006565">
    <property type="term" value="P:L-serine catabolic process"/>
    <property type="evidence" value="ECO:0007669"/>
    <property type="project" value="TreeGrafter"/>
</dbReference>
<gene>
    <name evidence="10" type="ORF">KSF_027480</name>
</gene>
<dbReference type="FunFam" id="3.40.50.1100:FF:000005">
    <property type="entry name" value="Threonine dehydratase catabolic"/>
    <property type="match status" value="1"/>
</dbReference>
<evidence type="ECO:0000256" key="2">
    <source>
        <dbReference type="ARBA" id="ARBA00001933"/>
    </source>
</evidence>
<dbReference type="EMBL" id="BNJK01000001">
    <property type="protein sequence ID" value="GHO92700.1"/>
    <property type="molecule type" value="Genomic_DNA"/>
</dbReference>
<dbReference type="PANTHER" id="PTHR48078">
    <property type="entry name" value="THREONINE DEHYDRATASE, MITOCHONDRIAL-RELATED"/>
    <property type="match status" value="1"/>
</dbReference>
<keyword evidence="5" id="KW-0663">Pyridoxal phosphate</keyword>
<comment type="similarity">
    <text evidence="3">Belongs to the serine/threonine dehydratase family.</text>
</comment>
<dbReference type="Proteomes" id="UP000597444">
    <property type="component" value="Unassembled WGS sequence"/>
</dbReference>
<dbReference type="PANTHER" id="PTHR48078:SF6">
    <property type="entry name" value="L-THREONINE DEHYDRATASE CATABOLIC TDCB"/>
    <property type="match status" value="1"/>
</dbReference>
<evidence type="ECO:0000313" key="11">
    <source>
        <dbReference type="Proteomes" id="UP000597444"/>
    </source>
</evidence>
<dbReference type="CDD" id="cd01562">
    <property type="entry name" value="Thr-dehyd"/>
    <property type="match status" value="1"/>
</dbReference>
<dbReference type="GO" id="GO:0009097">
    <property type="term" value="P:isoleucine biosynthetic process"/>
    <property type="evidence" value="ECO:0007669"/>
    <property type="project" value="TreeGrafter"/>
</dbReference>
<accession>A0A8J3IL21</accession>
<sequence>MSMIQKIEQAEQRIRPYIRTTPLEHSLPLSRLTGGPVWLKLENFQHTGSFKVRGAMNALLSLTPEQREKGVVTASSGNHGIAVAFGLHTLHIPGMIFTNEGTSSAKVEAIRAYDVPVHFWGTDCVVAEEHARAYAAEHDMVYISPYNDLHVIAGQGTIGVEISQQAQGLVDVVLAALGGGGMISGIASYLKTIFPHVEIIGCSPENSAVMAKSVQAGRILELESLPTLSDGTAGGVEQDAITFPLCQQLVDDYILVSEEEICQAMRLCMQTHHMLIEGAAGVPLAALLKNAQRFRDKNVVIVLCGANVGLETLRTVLY</sequence>
<evidence type="ECO:0000256" key="8">
    <source>
        <dbReference type="ARBA" id="ARBA00031427"/>
    </source>
</evidence>
<dbReference type="InterPro" id="IPR036052">
    <property type="entry name" value="TrpB-like_PALP_sf"/>
</dbReference>
<evidence type="ECO:0000313" key="10">
    <source>
        <dbReference type="EMBL" id="GHO92700.1"/>
    </source>
</evidence>
<evidence type="ECO:0000256" key="1">
    <source>
        <dbReference type="ARBA" id="ARBA00001274"/>
    </source>
</evidence>
<dbReference type="Pfam" id="PF00291">
    <property type="entry name" value="PALP"/>
    <property type="match status" value="1"/>
</dbReference>